<dbReference type="PIRSF" id="PIRSF006755">
    <property type="entry name" value="DTB_synth"/>
    <property type="match status" value="1"/>
</dbReference>
<dbReference type="InterPro" id="IPR027417">
    <property type="entry name" value="P-loop_NTPase"/>
</dbReference>
<keyword evidence="4 8" id="KW-0547">Nucleotide-binding</keyword>
<sequence length="231" mass="25330">MTKCVFVTGTDTDSGKSMAAALILREFSLTGQKTIAFKPVASGCAPYNADALQLMAECSVKQPYAEVNPFAFEPAIAPHIAAAEAGVEVTKDGLWQQWRKLQGYHADFILTEGAGGWQLPLSESFQMPEFVQQAQMPVILVVGMKLGCLNHALLSLQAMRAQGIPVIGWIANQLTEQPMPYWQQNLEYLRQNSGCPYLGSLGYIRDYPAARLEASLRERLFTAIANSSDLL</sequence>
<keyword evidence="1 8" id="KW-0963">Cytoplasm</keyword>
<evidence type="ECO:0000256" key="7">
    <source>
        <dbReference type="ARBA" id="ARBA00022842"/>
    </source>
</evidence>
<dbReference type="PANTHER" id="PTHR43210">
    <property type="entry name" value="DETHIOBIOTIN SYNTHETASE"/>
    <property type="match status" value="1"/>
</dbReference>
<comment type="cofactor">
    <cofactor evidence="8">
        <name>Mg(2+)</name>
        <dbReference type="ChEBI" id="CHEBI:18420"/>
    </cofactor>
</comment>
<dbReference type="InterPro" id="IPR004472">
    <property type="entry name" value="DTB_synth_BioD"/>
</dbReference>
<dbReference type="HAMAP" id="MF_00336">
    <property type="entry name" value="BioD"/>
    <property type="match status" value="1"/>
</dbReference>
<evidence type="ECO:0000256" key="4">
    <source>
        <dbReference type="ARBA" id="ARBA00022741"/>
    </source>
</evidence>
<comment type="pathway">
    <text evidence="8">Cofactor biosynthesis; biotin biosynthesis; biotin from 7,8-diaminononanoate: step 1/2.</text>
</comment>
<reference evidence="9 10" key="1">
    <citation type="journal article" date="2011" name="Front. Microbiol.">
        <title>Genomic signatures of strain selection and enhancement in Bacillus atrophaeus var. globigii, a historical biowarfare simulant.</title>
        <authorList>
            <person name="Gibbons H.S."/>
            <person name="Broomall S.M."/>
            <person name="McNew L.A."/>
            <person name="Daligault H."/>
            <person name="Chapman C."/>
            <person name="Bruce D."/>
            <person name="Karavis M."/>
            <person name="Krepps M."/>
            <person name="McGregor P.A."/>
            <person name="Hong C."/>
            <person name="Park K.H."/>
            <person name="Akmal A."/>
            <person name="Feldman A."/>
            <person name="Lin J.S."/>
            <person name="Chang W.E."/>
            <person name="Higgs B.W."/>
            <person name="Demirev P."/>
            <person name="Lindquist J."/>
            <person name="Liem A."/>
            <person name="Fochler E."/>
            <person name="Read T.D."/>
            <person name="Tapia R."/>
            <person name="Johnson S."/>
            <person name="Bishop-Lilly K.A."/>
            <person name="Detter C."/>
            <person name="Han C."/>
            <person name="Sozhamannan S."/>
            <person name="Rosenzweig C.N."/>
            <person name="Skowronski E.W."/>
        </authorList>
    </citation>
    <scope>NUCLEOTIDE SEQUENCE [LARGE SCALE GENOMIC DNA]</scope>
    <source>
        <strain evidence="9 10">MLST1</strain>
    </source>
</reference>
<dbReference type="FunFam" id="3.40.50.300:FF:000292">
    <property type="entry name" value="ATP-dependent dethiobiotin synthetase BioD"/>
    <property type="match status" value="1"/>
</dbReference>
<dbReference type="Proteomes" id="UP000288293">
    <property type="component" value="Unassembled WGS sequence"/>
</dbReference>
<dbReference type="SUPFAM" id="SSF52540">
    <property type="entry name" value="P-loop containing nucleoside triphosphate hydrolases"/>
    <property type="match status" value="1"/>
</dbReference>
<dbReference type="GO" id="GO:0000287">
    <property type="term" value="F:magnesium ion binding"/>
    <property type="evidence" value="ECO:0007669"/>
    <property type="project" value="UniProtKB-UniRule"/>
</dbReference>
<evidence type="ECO:0000313" key="10">
    <source>
        <dbReference type="Proteomes" id="UP000288293"/>
    </source>
</evidence>
<name>A0A432W6G1_9GAMM</name>
<feature type="binding site" evidence="8">
    <location>
        <position position="112"/>
    </location>
    <ligand>
        <name>Mg(2+)</name>
        <dbReference type="ChEBI" id="CHEBI:18420"/>
    </ligand>
</feature>
<feature type="binding site" evidence="8">
    <location>
        <position position="50"/>
    </location>
    <ligand>
        <name>Mg(2+)</name>
        <dbReference type="ChEBI" id="CHEBI:18420"/>
    </ligand>
</feature>
<dbReference type="UniPathway" id="UPA00078">
    <property type="reaction ID" value="UER00161"/>
</dbReference>
<comment type="caution">
    <text evidence="9">The sequence shown here is derived from an EMBL/GenBank/DDBJ whole genome shotgun (WGS) entry which is preliminary data.</text>
</comment>
<evidence type="ECO:0000256" key="2">
    <source>
        <dbReference type="ARBA" id="ARBA00022598"/>
    </source>
</evidence>
<dbReference type="GO" id="GO:0004141">
    <property type="term" value="F:dethiobiotin synthase activity"/>
    <property type="evidence" value="ECO:0007669"/>
    <property type="project" value="UniProtKB-UniRule"/>
</dbReference>
<keyword evidence="10" id="KW-1185">Reference proteome</keyword>
<feature type="binding site" evidence="8">
    <location>
        <position position="17"/>
    </location>
    <ligand>
        <name>Mg(2+)</name>
        <dbReference type="ChEBI" id="CHEBI:18420"/>
    </ligand>
</feature>
<comment type="function">
    <text evidence="8">Catalyzes a mechanistically unusual reaction, the ATP-dependent insertion of CO2 between the N7 and N8 nitrogen atoms of 7,8-diaminopelargonic acid (DAPA, also called 7,8-diammoniononanoate) to form a ureido ring.</text>
</comment>
<accession>A0A432W6G1</accession>
<evidence type="ECO:0000256" key="8">
    <source>
        <dbReference type="HAMAP-Rule" id="MF_00336"/>
    </source>
</evidence>
<dbReference type="GO" id="GO:0042803">
    <property type="term" value="F:protein homodimerization activity"/>
    <property type="evidence" value="ECO:0007669"/>
    <property type="project" value="UniProtKB-ARBA"/>
</dbReference>
<dbReference type="RefSeq" id="WP_126802448.1">
    <property type="nucleotide sequence ID" value="NZ_PIPL01000001.1"/>
</dbReference>
<proteinExistence type="inferred from homology"/>
<comment type="similarity">
    <text evidence="8">Belongs to the dethiobiotin synthetase family.</text>
</comment>
<dbReference type="NCBIfam" id="TIGR00347">
    <property type="entry name" value="bioD"/>
    <property type="match status" value="1"/>
</dbReference>
<evidence type="ECO:0000256" key="6">
    <source>
        <dbReference type="ARBA" id="ARBA00022840"/>
    </source>
</evidence>
<gene>
    <name evidence="8 9" type="primary">bioD</name>
    <name evidence="9" type="ORF">CWE09_02740</name>
</gene>
<dbReference type="PANTHER" id="PTHR43210:SF5">
    <property type="entry name" value="DETHIOBIOTIN SYNTHETASE"/>
    <property type="match status" value="1"/>
</dbReference>
<dbReference type="GO" id="GO:0005524">
    <property type="term" value="F:ATP binding"/>
    <property type="evidence" value="ECO:0007669"/>
    <property type="project" value="UniProtKB-UniRule"/>
</dbReference>
<dbReference type="AlphaFoldDB" id="A0A432W6G1"/>
<comment type="subunit">
    <text evidence="8">Homodimer.</text>
</comment>
<dbReference type="GO" id="GO:0009102">
    <property type="term" value="P:biotin biosynthetic process"/>
    <property type="evidence" value="ECO:0007669"/>
    <property type="project" value="UniProtKB-UniRule"/>
</dbReference>
<dbReference type="Pfam" id="PF13500">
    <property type="entry name" value="AAA_26"/>
    <property type="match status" value="1"/>
</dbReference>
<keyword evidence="2 8" id="KW-0436">Ligase</keyword>
<keyword evidence="3 8" id="KW-0479">Metal-binding</keyword>
<protein>
    <recommendedName>
        <fullName evidence="8">ATP-dependent dethiobiotin synthetase BioD</fullName>
        <ecNumber evidence="8">6.3.3.3</ecNumber>
    </recommendedName>
    <alternativeName>
        <fullName evidence="8">DTB synthetase</fullName>
        <shortName evidence="8">DTBS</shortName>
    </alternativeName>
    <alternativeName>
        <fullName evidence="8">Dethiobiotin synthase</fullName>
    </alternativeName>
</protein>
<dbReference type="CDD" id="cd03109">
    <property type="entry name" value="DTBS"/>
    <property type="match status" value="1"/>
</dbReference>
<dbReference type="EMBL" id="PIPL01000001">
    <property type="protein sequence ID" value="RUO25663.1"/>
    <property type="molecule type" value="Genomic_DNA"/>
</dbReference>
<evidence type="ECO:0000256" key="3">
    <source>
        <dbReference type="ARBA" id="ARBA00022723"/>
    </source>
</evidence>
<feature type="binding site" evidence="8">
    <location>
        <begin position="112"/>
        <end position="115"/>
    </location>
    <ligand>
        <name>ATP</name>
        <dbReference type="ChEBI" id="CHEBI:30616"/>
    </ligand>
</feature>
<dbReference type="GO" id="GO:0005829">
    <property type="term" value="C:cytosol"/>
    <property type="evidence" value="ECO:0007669"/>
    <property type="project" value="TreeGrafter"/>
</dbReference>
<keyword evidence="6 8" id="KW-0067">ATP-binding</keyword>
<keyword evidence="5 8" id="KW-0093">Biotin biosynthesis</keyword>
<comment type="caution">
    <text evidence="8">Lacks conserved residue(s) required for the propagation of feature annotation.</text>
</comment>
<feature type="binding site" evidence="8">
    <location>
        <position position="42"/>
    </location>
    <ligand>
        <name>substrate</name>
    </ligand>
</feature>
<evidence type="ECO:0000256" key="1">
    <source>
        <dbReference type="ARBA" id="ARBA00022490"/>
    </source>
</evidence>
<feature type="binding site" evidence="8">
    <location>
        <begin position="172"/>
        <end position="173"/>
    </location>
    <ligand>
        <name>ATP</name>
        <dbReference type="ChEBI" id="CHEBI:30616"/>
    </ligand>
</feature>
<evidence type="ECO:0000256" key="5">
    <source>
        <dbReference type="ARBA" id="ARBA00022756"/>
    </source>
</evidence>
<comment type="subcellular location">
    <subcellularLocation>
        <location evidence="8">Cytoplasm</location>
    </subcellularLocation>
</comment>
<dbReference type="Gene3D" id="3.40.50.300">
    <property type="entry name" value="P-loop containing nucleotide triphosphate hydrolases"/>
    <property type="match status" value="1"/>
</dbReference>
<organism evidence="9 10">
    <name type="scientific">Aliidiomarina minuta</name>
    <dbReference type="NCBI Taxonomy" id="880057"/>
    <lineage>
        <taxon>Bacteria</taxon>
        <taxon>Pseudomonadati</taxon>
        <taxon>Pseudomonadota</taxon>
        <taxon>Gammaproteobacteria</taxon>
        <taxon>Alteromonadales</taxon>
        <taxon>Idiomarinaceae</taxon>
        <taxon>Aliidiomarina</taxon>
    </lineage>
</organism>
<dbReference type="EC" id="6.3.3.3" evidence="8"/>
<feature type="binding site" evidence="8">
    <location>
        <position position="50"/>
    </location>
    <ligand>
        <name>ATP</name>
        <dbReference type="ChEBI" id="CHEBI:30616"/>
    </ligand>
</feature>
<feature type="active site" evidence="8">
    <location>
        <position position="38"/>
    </location>
</feature>
<evidence type="ECO:0000313" key="9">
    <source>
        <dbReference type="EMBL" id="RUO25663.1"/>
    </source>
</evidence>
<keyword evidence="7 8" id="KW-0460">Magnesium</keyword>
<dbReference type="OrthoDB" id="9802097at2"/>
<comment type="catalytic activity">
    <reaction evidence="8">
        <text>(7R,8S)-7,8-diammoniononanoate + CO2 + ATP = (4R,5S)-dethiobiotin + ADP + phosphate + 3 H(+)</text>
        <dbReference type="Rhea" id="RHEA:15805"/>
        <dbReference type="ChEBI" id="CHEBI:15378"/>
        <dbReference type="ChEBI" id="CHEBI:16526"/>
        <dbReference type="ChEBI" id="CHEBI:30616"/>
        <dbReference type="ChEBI" id="CHEBI:43474"/>
        <dbReference type="ChEBI" id="CHEBI:149469"/>
        <dbReference type="ChEBI" id="CHEBI:149473"/>
        <dbReference type="ChEBI" id="CHEBI:456216"/>
        <dbReference type="EC" id="6.3.3.3"/>
    </reaction>
</comment>